<dbReference type="FunFam" id="3.30.1360.60:FF:000001">
    <property type="entry name" value="PTS system glucose-specific IIBC component PtsG"/>
    <property type="match status" value="1"/>
</dbReference>
<feature type="transmembrane region" description="Helical" evidence="12">
    <location>
        <begin position="219"/>
        <end position="247"/>
    </location>
</feature>
<evidence type="ECO:0000256" key="8">
    <source>
        <dbReference type="ARBA" id="ARBA00022777"/>
    </source>
</evidence>
<dbReference type="EMBL" id="CP060636">
    <property type="protein sequence ID" value="QNM13303.1"/>
    <property type="molecule type" value="Genomic_DNA"/>
</dbReference>
<keyword evidence="2" id="KW-0813">Transport</keyword>
<evidence type="ECO:0000256" key="11">
    <source>
        <dbReference type="PROSITE-ProRule" id="PRU00421"/>
    </source>
</evidence>
<gene>
    <name evidence="15" type="ORF">H9Q80_04955</name>
</gene>
<keyword evidence="4" id="KW-0762">Sugar transport</keyword>
<dbReference type="InterPro" id="IPR003352">
    <property type="entry name" value="PTS_EIIC"/>
</dbReference>
<dbReference type="KEGG" id="ehn:H9Q80_04955"/>
<keyword evidence="10 12" id="KW-0472">Membrane</keyword>
<evidence type="ECO:0000256" key="12">
    <source>
        <dbReference type="SAM" id="Phobius"/>
    </source>
</evidence>
<feature type="transmembrane region" description="Helical" evidence="12">
    <location>
        <begin position="150"/>
        <end position="171"/>
    </location>
</feature>
<dbReference type="GO" id="GO:0090589">
    <property type="term" value="F:protein-phosphocysteine-trehalose phosphotransferase system transporter activity"/>
    <property type="evidence" value="ECO:0007669"/>
    <property type="project" value="TreeGrafter"/>
</dbReference>
<dbReference type="InterPro" id="IPR036878">
    <property type="entry name" value="Glu_permease_IIB"/>
</dbReference>
<proteinExistence type="predicted"/>
<keyword evidence="6" id="KW-0598">Phosphotransferase system</keyword>
<keyword evidence="7 12" id="KW-0812">Transmembrane</keyword>
<dbReference type="GO" id="GO:0015771">
    <property type="term" value="P:trehalose transport"/>
    <property type="evidence" value="ECO:0007669"/>
    <property type="project" value="TreeGrafter"/>
</dbReference>
<feature type="domain" description="PTS EIIB type-1" evidence="13">
    <location>
        <begin position="5"/>
        <end position="87"/>
    </location>
</feature>
<dbReference type="PROSITE" id="PS51103">
    <property type="entry name" value="PTS_EIIC_TYPE_1"/>
    <property type="match status" value="1"/>
</dbReference>
<organism evidence="15 16">
    <name type="scientific">[Eubacterium] hominis</name>
    <dbReference type="NCBI Taxonomy" id="2764325"/>
    <lineage>
        <taxon>Bacteria</taxon>
        <taxon>Bacillati</taxon>
        <taxon>Bacillota</taxon>
        <taxon>Erysipelotrichia</taxon>
        <taxon>Erysipelotrichales</taxon>
        <taxon>Erysipelotrichaceae</taxon>
        <taxon>Amedibacillus</taxon>
    </lineage>
</organism>
<sequence>MKTNENFERELLQLVGGSENVISATHCMTRLRLRLKDENKAKTDDIKKMKGVINVLISNGQYQIVIGTHVTEVYSVFDTLLKESKGGEEKQSNSSEEEVQKNKNIFAILLDVISSVFTPTLGLLAGSGIIKGLASLLAVTNVIQKTDGAFILLQNIGNTFFYFFPVVLGYTAAKKFKLTPLMGIVIGACLVNPAFINILSNSEPLYTLFDGSVIASPVYFSLLGIPVLLMNYSQTVIPIIFAVFLAAKLEKKLKVIVPKVLQMFAVPMLTLLITMVITFLFVGPVITWISSLISVFIKASYDLNPIVAGILLGGLWQVFVMFGVHWGLTPIGLNNFSIFGFDPIMCLMYGTPFATAGSVLGVLVKTKDPELKALSLPAALTCFIGVTEPAIYGITLPRKRPFIARLVGGAIGGGILGAFGSKIYTPLAGGIFAIPNFIAETGIDAGFYGAIIAVTIAFLTAFIGTVIFYKEEIQ</sequence>
<comment type="subcellular location">
    <subcellularLocation>
        <location evidence="1">Cell membrane</location>
        <topology evidence="1">Multi-pass membrane protein</topology>
    </subcellularLocation>
</comment>
<dbReference type="PANTHER" id="PTHR30175:SF1">
    <property type="entry name" value="PTS SYSTEM ARBUTIN-, CELLOBIOSE-, AND SALICIN-SPECIFIC EIIBC COMPONENT-RELATED"/>
    <property type="match status" value="1"/>
</dbReference>
<evidence type="ECO:0000256" key="2">
    <source>
        <dbReference type="ARBA" id="ARBA00022448"/>
    </source>
</evidence>
<dbReference type="InterPro" id="IPR050558">
    <property type="entry name" value="PTS_Sugar-Specific_Components"/>
</dbReference>
<keyword evidence="9 12" id="KW-1133">Transmembrane helix</keyword>
<name>A0A7G9GR71_9FIRM</name>
<dbReference type="GO" id="GO:0009401">
    <property type="term" value="P:phosphoenolpyruvate-dependent sugar phosphotransferase system"/>
    <property type="evidence" value="ECO:0007669"/>
    <property type="project" value="UniProtKB-KW"/>
</dbReference>
<protein>
    <submittedName>
        <fullName evidence="15">PTS transporter subunit EIIC</fullName>
    </submittedName>
</protein>
<dbReference type="CDD" id="cd00212">
    <property type="entry name" value="PTS_IIB_glc"/>
    <property type="match status" value="1"/>
</dbReference>
<evidence type="ECO:0000313" key="16">
    <source>
        <dbReference type="Proteomes" id="UP000515856"/>
    </source>
</evidence>
<accession>A0A7G9GR71</accession>
<reference evidence="15 16" key="1">
    <citation type="submission" date="2020-08" db="EMBL/GenBank/DDBJ databases">
        <authorList>
            <person name="Liu C."/>
            <person name="Sun Q."/>
        </authorList>
    </citation>
    <scope>NUCLEOTIDE SEQUENCE [LARGE SCALE GENOMIC DNA]</scope>
    <source>
        <strain evidence="15 16">NSJ-61</strain>
    </source>
</reference>
<dbReference type="PROSITE" id="PS01035">
    <property type="entry name" value="PTS_EIIB_TYPE_1_CYS"/>
    <property type="match status" value="1"/>
</dbReference>
<dbReference type="GO" id="GO:0008982">
    <property type="term" value="F:protein-N(PI)-phosphohistidine-sugar phosphotransferase activity"/>
    <property type="evidence" value="ECO:0007669"/>
    <property type="project" value="InterPro"/>
</dbReference>
<keyword evidence="5" id="KW-0808">Transferase</keyword>
<feature type="transmembrane region" description="Helical" evidence="12">
    <location>
        <begin position="376"/>
        <end position="395"/>
    </location>
</feature>
<feature type="transmembrane region" description="Helical" evidence="12">
    <location>
        <begin position="303"/>
        <end position="324"/>
    </location>
</feature>
<dbReference type="SUPFAM" id="SSF55604">
    <property type="entry name" value="Glucose permease domain IIB"/>
    <property type="match status" value="1"/>
</dbReference>
<feature type="domain" description="PTS EIIC type-1" evidence="14">
    <location>
        <begin position="111"/>
        <end position="474"/>
    </location>
</feature>
<evidence type="ECO:0000256" key="3">
    <source>
        <dbReference type="ARBA" id="ARBA00022475"/>
    </source>
</evidence>
<feature type="transmembrane region" description="Helical" evidence="12">
    <location>
        <begin position="344"/>
        <end position="364"/>
    </location>
</feature>
<evidence type="ECO:0000313" key="15">
    <source>
        <dbReference type="EMBL" id="QNM13303.1"/>
    </source>
</evidence>
<dbReference type="PANTHER" id="PTHR30175">
    <property type="entry name" value="PHOSPHOTRANSFERASE SYSTEM TRANSPORT PROTEIN"/>
    <property type="match status" value="1"/>
</dbReference>
<dbReference type="Pfam" id="PF00367">
    <property type="entry name" value="PTS_EIIB"/>
    <property type="match status" value="1"/>
</dbReference>
<evidence type="ECO:0000256" key="5">
    <source>
        <dbReference type="ARBA" id="ARBA00022679"/>
    </source>
</evidence>
<keyword evidence="8" id="KW-0418">Kinase</keyword>
<evidence type="ECO:0000259" key="13">
    <source>
        <dbReference type="PROSITE" id="PS51098"/>
    </source>
</evidence>
<feature type="transmembrane region" description="Helical" evidence="12">
    <location>
        <begin position="105"/>
        <end position="130"/>
    </location>
</feature>
<evidence type="ECO:0000256" key="6">
    <source>
        <dbReference type="ARBA" id="ARBA00022683"/>
    </source>
</evidence>
<dbReference type="InterPro" id="IPR001996">
    <property type="entry name" value="PTS_IIB_1"/>
</dbReference>
<keyword evidence="3" id="KW-1003">Cell membrane</keyword>
<dbReference type="Proteomes" id="UP000515856">
    <property type="component" value="Chromosome"/>
</dbReference>
<evidence type="ECO:0000256" key="10">
    <source>
        <dbReference type="ARBA" id="ARBA00023136"/>
    </source>
</evidence>
<dbReference type="GO" id="GO:0016301">
    <property type="term" value="F:kinase activity"/>
    <property type="evidence" value="ECO:0007669"/>
    <property type="project" value="UniProtKB-KW"/>
</dbReference>
<dbReference type="AlphaFoldDB" id="A0A7G9GR71"/>
<feature type="transmembrane region" description="Helical" evidence="12">
    <location>
        <begin position="445"/>
        <end position="469"/>
    </location>
</feature>
<dbReference type="GO" id="GO:0005886">
    <property type="term" value="C:plasma membrane"/>
    <property type="evidence" value="ECO:0007669"/>
    <property type="project" value="UniProtKB-SubCell"/>
</dbReference>
<feature type="transmembrane region" description="Helical" evidence="12">
    <location>
        <begin position="402"/>
        <end position="425"/>
    </location>
</feature>
<evidence type="ECO:0000256" key="7">
    <source>
        <dbReference type="ARBA" id="ARBA00022692"/>
    </source>
</evidence>
<evidence type="ECO:0000256" key="1">
    <source>
        <dbReference type="ARBA" id="ARBA00004651"/>
    </source>
</evidence>
<feature type="transmembrane region" description="Helical" evidence="12">
    <location>
        <begin position="268"/>
        <end position="297"/>
    </location>
</feature>
<dbReference type="Pfam" id="PF02378">
    <property type="entry name" value="PTS_EIIC"/>
    <property type="match status" value="1"/>
</dbReference>
<evidence type="ECO:0000256" key="4">
    <source>
        <dbReference type="ARBA" id="ARBA00022597"/>
    </source>
</evidence>
<dbReference type="InterPro" id="IPR018113">
    <property type="entry name" value="PTrfase_EIIB_Cys"/>
</dbReference>
<feature type="active site" description="Phosphocysteine intermediate; for EIIB activity" evidence="11">
    <location>
        <position position="27"/>
    </location>
</feature>
<evidence type="ECO:0000256" key="9">
    <source>
        <dbReference type="ARBA" id="ARBA00022989"/>
    </source>
</evidence>
<dbReference type="PROSITE" id="PS51098">
    <property type="entry name" value="PTS_EIIB_TYPE_1"/>
    <property type="match status" value="1"/>
</dbReference>
<feature type="transmembrane region" description="Helical" evidence="12">
    <location>
        <begin position="178"/>
        <end position="199"/>
    </location>
</feature>
<keyword evidence="16" id="KW-1185">Reference proteome</keyword>
<dbReference type="RefSeq" id="WP_117536444.1">
    <property type="nucleotide sequence ID" value="NZ_CP060636.1"/>
</dbReference>
<dbReference type="InterPro" id="IPR013013">
    <property type="entry name" value="PTS_EIIC_1"/>
</dbReference>
<evidence type="ECO:0000259" key="14">
    <source>
        <dbReference type="PROSITE" id="PS51103"/>
    </source>
</evidence>
<dbReference type="Gene3D" id="3.30.1360.60">
    <property type="entry name" value="Glucose permease domain IIB"/>
    <property type="match status" value="1"/>
</dbReference>